<dbReference type="Pfam" id="PF04290">
    <property type="entry name" value="DctQ"/>
    <property type="match status" value="1"/>
</dbReference>
<feature type="transmembrane region" description="Helical" evidence="9">
    <location>
        <begin position="12"/>
        <end position="30"/>
    </location>
</feature>
<evidence type="ECO:0000313" key="11">
    <source>
        <dbReference type="EMBL" id="MBB6448083.1"/>
    </source>
</evidence>
<dbReference type="GO" id="GO:0015740">
    <property type="term" value="P:C4-dicarboxylate transport"/>
    <property type="evidence" value="ECO:0007669"/>
    <property type="project" value="TreeGrafter"/>
</dbReference>
<dbReference type="EMBL" id="JACHHJ010000001">
    <property type="protein sequence ID" value="MBB6448083.1"/>
    <property type="molecule type" value="Genomic_DNA"/>
</dbReference>
<evidence type="ECO:0000259" key="10">
    <source>
        <dbReference type="Pfam" id="PF04290"/>
    </source>
</evidence>
<keyword evidence="6 9" id="KW-1133">Transmembrane helix</keyword>
<dbReference type="RefSeq" id="WP_343069306.1">
    <property type="nucleotide sequence ID" value="NZ_JACHHJ010000001.1"/>
</dbReference>
<reference evidence="11 12" key="1">
    <citation type="submission" date="2020-08" db="EMBL/GenBank/DDBJ databases">
        <title>Genomic Encyclopedia of Type Strains, Phase IV (KMG-IV): sequencing the most valuable type-strain genomes for metagenomic binning, comparative biology and taxonomic classification.</title>
        <authorList>
            <person name="Goeker M."/>
        </authorList>
    </citation>
    <scope>NUCLEOTIDE SEQUENCE [LARGE SCALE GENOMIC DNA]</scope>
    <source>
        <strain evidence="11 12">DSM 21769</strain>
    </source>
</reference>
<evidence type="ECO:0000256" key="7">
    <source>
        <dbReference type="ARBA" id="ARBA00023136"/>
    </source>
</evidence>
<evidence type="ECO:0000256" key="1">
    <source>
        <dbReference type="ARBA" id="ARBA00004429"/>
    </source>
</evidence>
<evidence type="ECO:0000256" key="8">
    <source>
        <dbReference type="ARBA" id="ARBA00038436"/>
    </source>
</evidence>
<evidence type="ECO:0000256" key="3">
    <source>
        <dbReference type="ARBA" id="ARBA00022475"/>
    </source>
</evidence>
<keyword evidence="7 9" id="KW-0472">Membrane</keyword>
<comment type="caution">
    <text evidence="11">The sequence shown here is derived from an EMBL/GenBank/DDBJ whole genome shotgun (WGS) entry which is preliminary data.</text>
</comment>
<evidence type="ECO:0000256" key="4">
    <source>
        <dbReference type="ARBA" id="ARBA00022519"/>
    </source>
</evidence>
<evidence type="ECO:0000256" key="6">
    <source>
        <dbReference type="ARBA" id="ARBA00022989"/>
    </source>
</evidence>
<evidence type="ECO:0000256" key="9">
    <source>
        <dbReference type="SAM" id="Phobius"/>
    </source>
</evidence>
<keyword evidence="3" id="KW-1003">Cell membrane</keyword>
<gene>
    <name evidence="11" type="ORF">HNR44_000032</name>
</gene>
<dbReference type="GO" id="GO:0005886">
    <property type="term" value="C:plasma membrane"/>
    <property type="evidence" value="ECO:0007669"/>
    <property type="project" value="UniProtKB-SubCell"/>
</dbReference>
<dbReference type="PANTHER" id="PTHR35011">
    <property type="entry name" value="2,3-DIKETO-L-GULONATE TRAP TRANSPORTER SMALL PERMEASE PROTEIN YIAM"/>
    <property type="match status" value="1"/>
</dbReference>
<organism evidence="11 12">
    <name type="scientific">Geomicrobium halophilum</name>
    <dbReference type="NCBI Taxonomy" id="549000"/>
    <lineage>
        <taxon>Bacteria</taxon>
        <taxon>Bacillati</taxon>
        <taxon>Bacillota</taxon>
        <taxon>Bacilli</taxon>
        <taxon>Bacillales</taxon>
        <taxon>Geomicrobium</taxon>
    </lineage>
</organism>
<keyword evidence="2" id="KW-0813">Transport</keyword>
<keyword evidence="5 9" id="KW-0812">Transmembrane</keyword>
<dbReference type="AlphaFoldDB" id="A0A841PV90"/>
<protein>
    <submittedName>
        <fullName evidence="11">TRAP-type C4-dicarboxylate transport system permease small subunit</fullName>
    </submittedName>
</protein>
<dbReference type="PANTHER" id="PTHR35011:SF2">
    <property type="entry name" value="2,3-DIKETO-L-GULONATE TRAP TRANSPORTER SMALL PERMEASE PROTEIN YIAM"/>
    <property type="match status" value="1"/>
</dbReference>
<keyword evidence="12" id="KW-1185">Reference proteome</keyword>
<comment type="subcellular location">
    <subcellularLocation>
        <location evidence="1">Cell inner membrane</location>
        <topology evidence="1">Multi-pass membrane protein</topology>
    </subcellularLocation>
</comment>
<name>A0A841PV90_9BACL</name>
<dbReference type="GO" id="GO:0022857">
    <property type="term" value="F:transmembrane transporter activity"/>
    <property type="evidence" value="ECO:0007669"/>
    <property type="project" value="TreeGrafter"/>
</dbReference>
<evidence type="ECO:0000256" key="5">
    <source>
        <dbReference type="ARBA" id="ARBA00022692"/>
    </source>
</evidence>
<evidence type="ECO:0000256" key="2">
    <source>
        <dbReference type="ARBA" id="ARBA00022448"/>
    </source>
</evidence>
<proteinExistence type="inferred from homology"/>
<feature type="transmembrane region" description="Helical" evidence="9">
    <location>
        <begin position="84"/>
        <end position="105"/>
    </location>
</feature>
<feature type="domain" description="Tripartite ATP-independent periplasmic transporters DctQ component" evidence="10">
    <location>
        <begin position="22"/>
        <end position="150"/>
    </location>
</feature>
<sequence length="159" mass="18582">MKATAVFDQVLKYMSIILFVSLLVVVLIQIMDRYLPYSAVWTEELSRYLFVYTITFAAPIAIRKNEFIKVDLLIMALTERWRRFYESAIYVLVAIFSVVLFVEGIRFYRLGEEFVAPALDIPMNYFYASVPLLAFFVFIYSLIFIVDQFTNRTSEGDPS</sequence>
<dbReference type="Proteomes" id="UP000568839">
    <property type="component" value="Unassembled WGS sequence"/>
</dbReference>
<accession>A0A841PV90</accession>
<feature type="transmembrane region" description="Helical" evidence="9">
    <location>
        <begin position="125"/>
        <end position="146"/>
    </location>
</feature>
<comment type="similarity">
    <text evidence="8">Belongs to the TRAP transporter small permease family.</text>
</comment>
<dbReference type="InterPro" id="IPR055348">
    <property type="entry name" value="DctQ"/>
</dbReference>
<evidence type="ECO:0000313" key="12">
    <source>
        <dbReference type="Proteomes" id="UP000568839"/>
    </source>
</evidence>
<feature type="transmembrane region" description="Helical" evidence="9">
    <location>
        <begin position="45"/>
        <end position="63"/>
    </location>
</feature>
<keyword evidence="4" id="KW-0997">Cell inner membrane</keyword>
<dbReference type="InterPro" id="IPR007387">
    <property type="entry name" value="TRAP_DctQ"/>
</dbReference>